<feature type="coiled-coil region" evidence="6">
    <location>
        <begin position="443"/>
        <end position="498"/>
    </location>
</feature>
<dbReference type="InterPro" id="IPR003660">
    <property type="entry name" value="HAMP_dom"/>
</dbReference>
<evidence type="ECO:0000313" key="11">
    <source>
        <dbReference type="EMBL" id="GHE97204.1"/>
    </source>
</evidence>
<dbReference type="SUPFAM" id="SSF58104">
    <property type="entry name" value="Methyl-accepting chemotaxis protein (MCP) signaling domain"/>
    <property type="match status" value="1"/>
</dbReference>
<comment type="subcellular location">
    <subcellularLocation>
        <location evidence="1">Cell inner membrane</location>
        <topology evidence="1">Multi-pass membrane protein</topology>
    </subcellularLocation>
</comment>
<dbReference type="SMART" id="SM00283">
    <property type="entry name" value="MA"/>
    <property type="match status" value="1"/>
</dbReference>
<evidence type="ECO:0000256" key="3">
    <source>
        <dbReference type="ARBA" id="ARBA00023224"/>
    </source>
</evidence>
<dbReference type="PROSITE" id="PS50111">
    <property type="entry name" value="CHEMOTAXIS_TRANSDUC_2"/>
    <property type="match status" value="1"/>
</dbReference>
<dbReference type="Gene3D" id="1.10.287.950">
    <property type="entry name" value="Methyl-accepting chemotaxis protein"/>
    <property type="match status" value="1"/>
</dbReference>
<keyword evidence="7" id="KW-1133">Transmembrane helix</keyword>
<organism evidence="11 12">
    <name type="scientific">Thalassotalea profundi</name>
    <dbReference type="NCBI Taxonomy" id="2036687"/>
    <lineage>
        <taxon>Bacteria</taxon>
        <taxon>Pseudomonadati</taxon>
        <taxon>Pseudomonadota</taxon>
        <taxon>Gammaproteobacteria</taxon>
        <taxon>Alteromonadales</taxon>
        <taxon>Colwelliaceae</taxon>
        <taxon>Thalassotalea</taxon>
    </lineage>
</organism>
<evidence type="ECO:0000256" key="2">
    <source>
        <dbReference type="ARBA" id="ARBA00022519"/>
    </source>
</evidence>
<feature type="domain" description="HAMP" evidence="10">
    <location>
        <begin position="343"/>
        <end position="395"/>
    </location>
</feature>
<dbReference type="Pfam" id="PF00672">
    <property type="entry name" value="HAMP"/>
    <property type="match status" value="1"/>
</dbReference>
<accession>A0ABQ3IWT7</accession>
<name>A0ABQ3IWT7_9GAMM</name>
<dbReference type="PROSITE" id="PS50192">
    <property type="entry name" value="T_SNARE"/>
    <property type="match status" value="1"/>
</dbReference>
<keyword evidence="2" id="KW-0997">Cell inner membrane</keyword>
<evidence type="ECO:0000256" key="7">
    <source>
        <dbReference type="SAM" id="Phobius"/>
    </source>
</evidence>
<feature type="transmembrane region" description="Helical" evidence="7">
    <location>
        <begin position="324"/>
        <end position="342"/>
    </location>
</feature>
<dbReference type="PROSITE" id="PS50885">
    <property type="entry name" value="HAMP"/>
    <property type="match status" value="1"/>
</dbReference>
<dbReference type="PANTHER" id="PTHR32089">
    <property type="entry name" value="METHYL-ACCEPTING CHEMOTAXIS PROTEIN MCPB"/>
    <property type="match status" value="1"/>
</dbReference>
<comment type="similarity">
    <text evidence="4">Belongs to the methyl-accepting chemotaxis (MCP) protein family.</text>
</comment>
<evidence type="ECO:0000259" key="9">
    <source>
        <dbReference type="PROSITE" id="PS50192"/>
    </source>
</evidence>
<dbReference type="InterPro" id="IPR004089">
    <property type="entry name" value="MCPsignal_dom"/>
</dbReference>
<evidence type="ECO:0000256" key="1">
    <source>
        <dbReference type="ARBA" id="ARBA00004429"/>
    </source>
</evidence>
<dbReference type="InterPro" id="IPR000727">
    <property type="entry name" value="T_SNARE_dom"/>
</dbReference>
<sequence>MNLKVTHKVILGFTVISLLLFITSISAIRILSDIKNATNQVADFAIPVQHISSKVQISLLKQAKLSSSIPLTTNLEQLNIIKQKFNEEHTQLNQQVKEIENLFSKQKESVFIKEFNELYSPYLATVTTMFAKKKFVLEQYAQLSDMQTQLTARFRSVEDKLVDLSYIEDDNEDLLAQISSASVPIESYVMNMGETITNLVDIVSFEEASSVKDTLEVGLNNTTPLFDFLKRIVKDHFSSETVNNISIEFEQLKSDLLVKDNIFAVKMEQLEQIQALNTLLITSDQQAEISIDSIDKIREAFDNKVSQLQNGIFNDINQGQTTSWALLTIIIIVSSIISYFTVRSMSTPLARINKILSYIAKGDLSHQLTVSSDDEYGELSKNVNLVVAHLRSLVGEISSNSHLLNNAAELSSTEIAEVVASIKRQQQTVTEMTTVTNQLSQNANHVLAQAKTAEQQMNDALSQSDDLKDIANKTNTRISTLVNELDATSNLMATLQQESDNIGGIIETIQSIADQTNLLALNAAIEAARAGESGRGFAVVADEVRMLASRTQESTAEINNMITSLQTQTKKAVIDLSEGKSEANNCKEYTDKLLETLLLINSAIEQMHLTSLNIAESTTEQNSLSNQINDNIKDVVELSQHSNDKSLATLSYSEQVAGLAQKLDQSVDKFNI</sequence>
<keyword evidence="2" id="KW-1003">Cell membrane</keyword>
<keyword evidence="7" id="KW-0472">Membrane</keyword>
<protein>
    <submittedName>
        <fullName evidence="11">Methyl-accepting chemotaxis protein</fullName>
    </submittedName>
</protein>
<gene>
    <name evidence="11" type="ORF">GCM10011501_28430</name>
</gene>
<keyword evidence="6" id="KW-0175">Coiled coil</keyword>
<dbReference type="Proteomes" id="UP000626370">
    <property type="component" value="Unassembled WGS sequence"/>
</dbReference>
<proteinExistence type="inferred from homology"/>
<keyword evidence="7" id="KW-0812">Transmembrane</keyword>
<evidence type="ECO:0000256" key="6">
    <source>
        <dbReference type="SAM" id="Coils"/>
    </source>
</evidence>
<comment type="caution">
    <text evidence="11">The sequence shown here is derived from an EMBL/GenBank/DDBJ whole genome shotgun (WGS) entry which is preliminary data.</text>
</comment>
<feature type="domain" description="Methyl-accepting transducer" evidence="8">
    <location>
        <begin position="400"/>
        <end position="636"/>
    </location>
</feature>
<dbReference type="CDD" id="cd06225">
    <property type="entry name" value="HAMP"/>
    <property type="match status" value="1"/>
</dbReference>
<dbReference type="PANTHER" id="PTHR32089:SF70">
    <property type="entry name" value="ENERGY TAXIS MODULATING METHYL ACCEPTING SENSORY TRANSDUCER"/>
    <property type="match status" value="1"/>
</dbReference>
<feature type="domain" description="T-SNARE coiled-coil homology" evidence="9">
    <location>
        <begin position="587"/>
        <end position="649"/>
    </location>
</feature>
<dbReference type="Pfam" id="PF00015">
    <property type="entry name" value="MCPsignal"/>
    <property type="match status" value="1"/>
</dbReference>
<keyword evidence="3 5" id="KW-0807">Transducer</keyword>
<evidence type="ECO:0000256" key="5">
    <source>
        <dbReference type="PROSITE-ProRule" id="PRU00284"/>
    </source>
</evidence>
<evidence type="ECO:0000256" key="4">
    <source>
        <dbReference type="ARBA" id="ARBA00029447"/>
    </source>
</evidence>
<keyword evidence="12" id="KW-1185">Reference proteome</keyword>
<evidence type="ECO:0000259" key="8">
    <source>
        <dbReference type="PROSITE" id="PS50111"/>
    </source>
</evidence>
<evidence type="ECO:0000313" key="12">
    <source>
        <dbReference type="Proteomes" id="UP000626370"/>
    </source>
</evidence>
<feature type="coiled-coil region" evidence="6">
    <location>
        <begin position="75"/>
        <end position="102"/>
    </location>
</feature>
<dbReference type="EMBL" id="BNAH01000012">
    <property type="protein sequence ID" value="GHE97204.1"/>
    <property type="molecule type" value="Genomic_DNA"/>
</dbReference>
<evidence type="ECO:0000259" key="10">
    <source>
        <dbReference type="PROSITE" id="PS50885"/>
    </source>
</evidence>
<dbReference type="RefSeq" id="WP_189378917.1">
    <property type="nucleotide sequence ID" value="NZ_BNAH01000012.1"/>
</dbReference>
<reference evidence="12" key="1">
    <citation type="journal article" date="2019" name="Int. J. Syst. Evol. Microbiol.">
        <title>The Global Catalogue of Microorganisms (GCM) 10K type strain sequencing project: providing services to taxonomists for standard genome sequencing and annotation.</title>
        <authorList>
            <consortium name="The Broad Institute Genomics Platform"/>
            <consortium name="The Broad Institute Genome Sequencing Center for Infectious Disease"/>
            <person name="Wu L."/>
            <person name="Ma J."/>
        </authorList>
    </citation>
    <scope>NUCLEOTIDE SEQUENCE [LARGE SCALE GENOMIC DNA]</scope>
    <source>
        <strain evidence="12">CGMCC 1.15922</strain>
    </source>
</reference>
<dbReference type="SMART" id="SM00304">
    <property type="entry name" value="HAMP"/>
    <property type="match status" value="1"/>
</dbReference>